<comment type="caution">
    <text evidence="1">The sequence shown here is derived from an EMBL/GenBank/DDBJ whole genome shotgun (WGS) entry which is preliminary data.</text>
</comment>
<keyword evidence="2" id="KW-1185">Reference proteome</keyword>
<protein>
    <submittedName>
        <fullName evidence="1">Uncharacterized protein</fullName>
    </submittedName>
</protein>
<evidence type="ECO:0000313" key="1">
    <source>
        <dbReference type="EMBL" id="KAK5972364.1"/>
    </source>
</evidence>
<organism evidence="1 2">
    <name type="scientific">Trichostrongylus colubriformis</name>
    <name type="common">Black scour worm</name>
    <dbReference type="NCBI Taxonomy" id="6319"/>
    <lineage>
        <taxon>Eukaryota</taxon>
        <taxon>Metazoa</taxon>
        <taxon>Ecdysozoa</taxon>
        <taxon>Nematoda</taxon>
        <taxon>Chromadorea</taxon>
        <taxon>Rhabditida</taxon>
        <taxon>Rhabditina</taxon>
        <taxon>Rhabditomorpha</taxon>
        <taxon>Strongyloidea</taxon>
        <taxon>Trichostrongylidae</taxon>
        <taxon>Trichostrongylus</taxon>
    </lineage>
</organism>
<accession>A0AAN8J0M1</accession>
<proteinExistence type="predicted"/>
<dbReference type="AlphaFoldDB" id="A0AAN8J0M1"/>
<gene>
    <name evidence="1" type="ORF">GCK32_007510</name>
</gene>
<reference evidence="1 2" key="1">
    <citation type="submission" date="2019-10" db="EMBL/GenBank/DDBJ databases">
        <title>Assembly and Annotation for the nematode Trichostrongylus colubriformis.</title>
        <authorList>
            <person name="Martin J."/>
        </authorList>
    </citation>
    <scope>NUCLEOTIDE SEQUENCE [LARGE SCALE GENOMIC DNA]</scope>
    <source>
        <strain evidence="1">G859</strain>
        <tissue evidence="1">Whole worm</tissue>
    </source>
</reference>
<sequence>MGYGKISQFLKMRFCDRETSCGVIEPPPEGTSCVLLFAQGQAGLPQDEGYTFQPVIPEDEREGPKDYQNDILAVINRFRPEDEDFKPMRYNHQLEKLARQKSLQPYKEELNRFDATLTVGEKEFYFNKRRAFRKALRAVPYEACCVLLFSQGYAGLLEDQPYTFEPIIPEDEIDGLKNYQDDLLAAINKFRPGNEPPMKYNRQLEKDARNAYRKKGKTSSFGGVLNRFEASLNISAAEYNFKPRRAFRKALRTVPEDVATMFFLSTSHQIGCHANLDERARLCRCFTRNQCDK</sequence>
<dbReference type="Proteomes" id="UP001331761">
    <property type="component" value="Unassembled WGS sequence"/>
</dbReference>
<dbReference type="EMBL" id="WIXE01016740">
    <property type="protein sequence ID" value="KAK5972364.1"/>
    <property type="molecule type" value="Genomic_DNA"/>
</dbReference>
<name>A0AAN8J0M1_TRICO</name>
<evidence type="ECO:0000313" key="2">
    <source>
        <dbReference type="Proteomes" id="UP001331761"/>
    </source>
</evidence>